<keyword evidence="2" id="KW-1185">Reference proteome</keyword>
<name>A0ABS8Z2B8_9RHOB</name>
<protein>
    <recommendedName>
        <fullName evidence="3">Integrase</fullName>
    </recommendedName>
</protein>
<organism evidence="1 2">
    <name type="scientific">Rhodobacter flavimaris</name>
    <dbReference type="NCBI Taxonomy" id="2907145"/>
    <lineage>
        <taxon>Bacteria</taxon>
        <taxon>Pseudomonadati</taxon>
        <taxon>Pseudomonadota</taxon>
        <taxon>Alphaproteobacteria</taxon>
        <taxon>Rhodobacterales</taxon>
        <taxon>Rhodobacter group</taxon>
        <taxon>Rhodobacter</taxon>
    </lineage>
</organism>
<gene>
    <name evidence="1" type="ORF">LZA78_16655</name>
</gene>
<dbReference type="Proteomes" id="UP001521181">
    <property type="component" value="Unassembled WGS sequence"/>
</dbReference>
<reference evidence="1 2" key="1">
    <citation type="submission" date="2021-12" db="EMBL/GenBank/DDBJ databases">
        <title>Sinirhodobacter sp. WL0062 is a bacterium isolated from seawater.</title>
        <authorList>
            <person name="Wang L."/>
            <person name="He W."/>
            <person name="Zhang D.-F."/>
        </authorList>
    </citation>
    <scope>NUCLEOTIDE SEQUENCE [LARGE SCALE GENOMIC DNA]</scope>
    <source>
        <strain evidence="1 2">WL0062</strain>
    </source>
</reference>
<dbReference type="RefSeq" id="WP_233678027.1">
    <property type="nucleotide sequence ID" value="NZ_JAJUOS010000018.1"/>
</dbReference>
<evidence type="ECO:0000313" key="1">
    <source>
        <dbReference type="EMBL" id="MCE5975107.1"/>
    </source>
</evidence>
<comment type="caution">
    <text evidence="1">The sequence shown here is derived from an EMBL/GenBank/DDBJ whole genome shotgun (WGS) entry which is preliminary data.</text>
</comment>
<dbReference type="EMBL" id="JAJUOS010000018">
    <property type="protein sequence ID" value="MCE5975107.1"/>
    <property type="molecule type" value="Genomic_DNA"/>
</dbReference>
<evidence type="ECO:0008006" key="3">
    <source>
        <dbReference type="Google" id="ProtNLM"/>
    </source>
</evidence>
<accession>A0ABS8Z2B8</accession>
<sequence>MGLVLKHVERTKSGSFQYRRRVPKEVSGIIHKREFKRKLGASEREAIAAYPRYHAEVEREIATAKRRLASAQGASRPNASDREAYAEALRRRADLIAAGVTDDGLALAADSLAYSFPQDEYEPQGVPAVDRHTINLMRLGPDRYKAPEPTLGDALRLYRKEHLREDDPATDSRSVALTNRVIAATIEALGRDPVLGSRPIDFSHLA</sequence>
<evidence type="ECO:0000313" key="2">
    <source>
        <dbReference type="Proteomes" id="UP001521181"/>
    </source>
</evidence>
<proteinExistence type="predicted"/>